<evidence type="ECO:0000259" key="2">
    <source>
        <dbReference type="Pfam" id="PF13439"/>
    </source>
</evidence>
<evidence type="ECO:0000313" key="3">
    <source>
        <dbReference type="EMBL" id="EGY2377585.1"/>
    </source>
</evidence>
<reference evidence="4" key="1">
    <citation type="journal article" date="2016" name="Carbohydr. Res.">
        <title>Related structures of neutral capsular polysaccharides of Acinetobacter baumannii isolates that carry related capsule gene clusters KL43, KL47, and KL88.</title>
        <authorList>
            <person name="Shashkov A.S."/>
            <person name="Kenyon J.J."/>
            <person name="Arbatsky N.P."/>
            <person name="Shneider M.M."/>
            <person name="Popova A.V."/>
            <person name="Miroshnikov K.A."/>
            <person name="Hall R.M."/>
            <person name="Knirel Y.A."/>
        </authorList>
    </citation>
    <scope>NUCLEOTIDE SEQUENCE</scope>
    <source>
        <strain evidence="4">NIPH 601</strain>
    </source>
</reference>
<sequence length="356" mass="40957">MKNICFFIGNLNLSGGTERVTTLIANGLVEKGFNVFILNLNNGLNPFFKLDERIKVSTLYPEMVSMKTHFFDAVFKIRKFVEKNKIQTIIDVDSILSVFSVAALFGLGVKHICWEHFYFKADLGSFFRVIGRRLAALCCDCVVTLTEKDKYLWESSLKIRRAKILSIINPSPYKDIKNIPDKENKIVLAIGRLTYSKGFDLLLKAWMNIYCIYPEWNLFIVGEGEERDKLEKFINENNIKNVHLPGKTQDVEEYYKKASFFCLSSRFEGLGMVLIEAQTYGLPIISFDCEVGPSEIIRDNVDGFLVENGNVEKLRKKLEEFMTINKDEYINFSNNATSRAKNYSIDSVVEKWLKII</sequence>
<dbReference type="RefSeq" id="WP_005129965.1">
    <property type="nucleotide sequence ID" value="NZ_AP031581.1"/>
</dbReference>
<dbReference type="EMBL" id="MN166193">
    <property type="protein sequence ID" value="QHB12946.1"/>
    <property type="molecule type" value="Genomic_DNA"/>
</dbReference>
<dbReference type="PANTHER" id="PTHR12526">
    <property type="entry name" value="GLYCOSYLTRANSFERASE"/>
    <property type="match status" value="1"/>
</dbReference>
<protein>
    <submittedName>
        <fullName evidence="3">Glycosyltransferase family 4 protein</fullName>
    </submittedName>
    <submittedName>
        <fullName evidence="4">Gtr96</fullName>
    </submittedName>
</protein>
<dbReference type="InterPro" id="IPR001296">
    <property type="entry name" value="Glyco_trans_1"/>
</dbReference>
<feature type="domain" description="Glycosyl transferase family 1" evidence="1">
    <location>
        <begin position="178"/>
        <end position="337"/>
    </location>
</feature>
<reference evidence="3" key="3">
    <citation type="submission" date="2020-12" db="EMBL/GenBank/DDBJ databases">
        <authorList>
            <consortium name="Clinical and Environmental Microbiology Branch: Whole genome sequencing antimicrobial resistance pathogens in the healthcare setting"/>
        </authorList>
    </citation>
    <scope>NUCLEOTIDE SEQUENCE</scope>
    <source>
        <strain evidence="3">2018HL-00813</strain>
    </source>
</reference>
<dbReference type="GO" id="GO:0016757">
    <property type="term" value="F:glycosyltransferase activity"/>
    <property type="evidence" value="ECO:0007669"/>
    <property type="project" value="InterPro"/>
</dbReference>
<name>A0A6B9KVN0_ACIBA</name>
<dbReference type="InterPro" id="IPR028098">
    <property type="entry name" value="Glyco_trans_4-like_N"/>
</dbReference>
<dbReference type="PANTHER" id="PTHR12526:SF630">
    <property type="entry name" value="GLYCOSYLTRANSFERASE"/>
    <property type="match status" value="1"/>
</dbReference>
<dbReference type="CDD" id="cd03820">
    <property type="entry name" value="GT4_AmsD-like"/>
    <property type="match status" value="1"/>
</dbReference>
<evidence type="ECO:0000259" key="1">
    <source>
        <dbReference type="Pfam" id="PF00534"/>
    </source>
</evidence>
<dbReference type="Pfam" id="PF13439">
    <property type="entry name" value="Glyco_transf_4"/>
    <property type="match status" value="1"/>
</dbReference>
<feature type="domain" description="Glycosyltransferase subfamily 4-like N-terminal" evidence="2">
    <location>
        <begin position="15"/>
        <end position="164"/>
    </location>
</feature>
<gene>
    <name evidence="4" type="primary">gtr96</name>
    <name evidence="3" type="ORF">JHZ39_001960</name>
</gene>
<dbReference type="Pfam" id="PF00534">
    <property type="entry name" value="Glycos_transf_1"/>
    <property type="match status" value="1"/>
</dbReference>
<organism evidence="4">
    <name type="scientific">Acinetobacter baumannii</name>
    <dbReference type="NCBI Taxonomy" id="470"/>
    <lineage>
        <taxon>Bacteria</taxon>
        <taxon>Pseudomonadati</taxon>
        <taxon>Pseudomonadota</taxon>
        <taxon>Gammaproteobacteria</taxon>
        <taxon>Moraxellales</taxon>
        <taxon>Moraxellaceae</taxon>
        <taxon>Acinetobacter</taxon>
        <taxon>Acinetobacter calcoaceticus/baumannii complex</taxon>
    </lineage>
</organism>
<dbReference type="GO" id="GO:1901135">
    <property type="term" value="P:carbohydrate derivative metabolic process"/>
    <property type="evidence" value="ECO:0007669"/>
    <property type="project" value="UniProtKB-ARBA"/>
</dbReference>
<evidence type="ECO:0000313" key="4">
    <source>
        <dbReference type="EMBL" id="QHB12946.1"/>
    </source>
</evidence>
<dbReference type="Gene3D" id="3.40.50.2000">
    <property type="entry name" value="Glycogen Phosphorylase B"/>
    <property type="match status" value="2"/>
</dbReference>
<reference evidence="4" key="2">
    <citation type="submission" date="2019-07" db="EMBL/GenBank/DDBJ databases">
        <authorList>
            <person name="Kenyon J.J."/>
            <person name="Grillot-Courvalin C."/>
            <person name="Earl A."/>
            <person name="Hall R.M."/>
        </authorList>
    </citation>
    <scope>NUCLEOTIDE SEQUENCE</scope>
    <source>
        <strain evidence="4">NIPH 601</strain>
    </source>
</reference>
<dbReference type="KEGG" id="abaa:IX88_02605"/>
<dbReference type="EMBL" id="AAYLMQ010000020">
    <property type="protein sequence ID" value="EGY2377585.1"/>
    <property type="molecule type" value="Genomic_DNA"/>
</dbReference>
<proteinExistence type="predicted"/>
<accession>A0A6B9KVN0</accession>
<dbReference type="SUPFAM" id="SSF53756">
    <property type="entry name" value="UDP-Glycosyltransferase/glycogen phosphorylase"/>
    <property type="match status" value="1"/>
</dbReference>
<dbReference type="AlphaFoldDB" id="A0A6B9KVN0"/>